<evidence type="ECO:0000313" key="2">
    <source>
        <dbReference type="Proteomes" id="UP000299102"/>
    </source>
</evidence>
<proteinExistence type="predicted"/>
<keyword evidence="2" id="KW-1185">Reference proteome</keyword>
<dbReference type="EMBL" id="BGZK01000032">
    <property type="protein sequence ID" value="GBP08745.1"/>
    <property type="molecule type" value="Genomic_DNA"/>
</dbReference>
<reference evidence="1 2" key="1">
    <citation type="journal article" date="2019" name="Commun. Biol.">
        <title>The bagworm genome reveals a unique fibroin gene that provides high tensile strength.</title>
        <authorList>
            <person name="Kono N."/>
            <person name="Nakamura H."/>
            <person name="Ohtoshi R."/>
            <person name="Tomita M."/>
            <person name="Numata K."/>
            <person name="Arakawa K."/>
        </authorList>
    </citation>
    <scope>NUCLEOTIDE SEQUENCE [LARGE SCALE GENOMIC DNA]</scope>
</reference>
<evidence type="ECO:0000313" key="1">
    <source>
        <dbReference type="EMBL" id="GBP08745.1"/>
    </source>
</evidence>
<dbReference type="Proteomes" id="UP000299102">
    <property type="component" value="Unassembled WGS sequence"/>
</dbReference>
<name>A0A4C1T3J3_EUMVA</name>
<comment type="caution">
    <text evidence="1">The sequence shown here is derived from an EMBL/GenBank/DDBJ whole genome shotgun (WGS) entry which is preliminary data.</text>
</comment>
<gene>
    <name evidence="1" type="ORF">EVAR_7327_1</name>
</gene>
<accession>A0A4C1T3J3</accession>
<protein>
    <submittedName>
        <fullName evidence="1">Uncharacterized protein</fullName>
    </submittedName>
</protein>
<sequence>MAELITMRLSLGDKTACCATFRTEAKVETQSRSEAKAESGLNRDDLLYLSVCLFLRSIFRMAEEITMRLSLGDRRAY</sequence>
<dbReference type="AlphaFoldDB" id="A0A4C1T3J3"/>
<organism evidence="1 2">
    <name type="scientific">Eumeta variegata</name>
    <name type="common">Bagworm moth</name>
    <name type="synonym">Eumeta japonica</name>
    <dbReference type="NCBI Taxonomy" id="151549"/>
    <lineage>
        <taxon>Eukaryota</taxon>
        <taxon>Metazoa</taxon>
        <taxon>Ecdysozoa</taxon>
        <taxon>Arthropoda</taxon>
        <taxon>Hexapoda</taxon>
        <taxon>Insecta</taxon>
        <taxon>Pterygota</taxon>
        <taxon>Neoptera</taxon>
        <taxon>Endopterygota</taxon>
        <taxon>Lepidoptera</taxon>
        <taxon>Glossata</taxon>
        <taxon>Ditrysia</taxon>
        <taxon>Tineoidea</taxon>
        <taxon>Psychidae</taxon>
        <taxon>Oiketicinae</taxon>
        <taxon>Eumeta</taxon>
    </lineage>
</organism>